<dbReference type="InterPro" id="IPR020084">
    <property type="entry name" value="NUDIX_hydrolase_CS"/>
</dbReference>
<dbReference type="GeneID" id="103201722"/>
<keyword evidence="14" id="KW-1185">Reference proteome</keyword>
<dbReference type="GO" id="GO:0005739">
    <property type="term" value="C:mitochondrion"/>
    <property type="evidence" value="ECO:0007669"/>
    <property type="project" value="UniProtKB-SubCell"/>
</dbReference>
<dbReference type="SUPFAM" id="SSF55811">
    <property type="entry name" value="Nudix"/>
    <property type="match status" value="1"/>
</dbReference>
<dbReference type="GO" id="GO:0005634">
    <property type="term" value="C:nucleus"/>
    <property type="evidence" value="ECO:0007669"/>
    <property type="project" value="UniProtKB-SubCell"/>
</dbReference>
<keyword evidence="5 10" id="KW-0378">Hydrolase</keyword>
<dbReference type="PRINTS" id="PR01356">
    <property type="entry name" value="GFGPROTEIN"/>
</dbReference>
<dbReference type="GO" id="GO:0051287">
    <property type="term" value="F:NAD binding"/>
    <property type="evidence" value="ECO:0007669"/>
    <property type="project" value="TreeGrafter"/>
</dbReference>
<accession>A0A8B7A9K1</accession>
<dbReference type="PANTHER" id="PTHR13994:SF46">
    <property type="entry name" value="NUCLEOSIDE DIPHOSPHATE-LINKED MOIETY X MOTIF 6"/>
    <property type="match status" value="1"/>
</dbReference>
<dbReference type="FunFam" id="3.90.79.10:FF:000027">
    <property type="entry name" value="nucleoside diphosphate-linked moiety X motif 6"/>
    <property type="match status" value="1"/>
</dbReference>
<dbReference type="Gene3D" id="4.10.80.100">
    <property type="match status" value="1"/>
</dbReference>
<evidence type="ECO:0000256" key="5">
    <source>
        <dbReference type="ARBA" id="ARBA00022801"/>
    </source>
</evidence>
<organism evidence="14 15">
    <name type="scientific">Orycteropus afer afer</name>
    <dbReference type="NCBI Taxonomy" id="1230840"/>
    <lineage>
        <taxon>Eukaryota</taxon>
        <taxon>Metazoa</taxon>
        <taxon>Chordata</taxon>
        <taxon>Craniata</taxon>
        <taxon>Vertebrata</taxon>
        <taxon>Euteleostomi</taxon>
        <taxon>Mammalia</taxon>
        <taxon>Eutheria</taxon>
        <taxon>Afrotheria</taxon>
        <taxon>Tubulidentata</taxon>
        <taxon>Orycteropodidae</taxon>
        <taxon>Orycteropus</taxon>
    </lineage>
</organism>
<feature type="domain" description="Nudix hydrolase" evidence="12">
    <location>
        <begin position="142"/>
        <end position="260"/>
    </location>
</feature>
<dbReference type="InterPro" id="IPR020476">
    <property type="entry name" value="Nudix_hydrolase"/>
</dbReference>
<dbReference type="InterPro" id="IPR015797">
    <property type="entry name" value="NUDIX_hydrolase-like_dom_sf"/>
</dbReference>
<comment type="subcellular location">
    <subcellularLocation>
        <location evidence="11">Cytoplasm</location>
    </subcellularLocation>
    <subcellularLocation>
        <location evidence="1 11">Nucleus</location>
    </subcellularLocation>
    <subcellularLocation>
        <location evidence="11">Mitochondrion</location>
    </subcellularLocation>
</comment>
<dbReference type="CDD" id="cd04670">
    <property type="entry name" value="NUDIX_ASFGF2_Nudt6"/>
    <property type="match status" value="1"/>
</dbReference>
<feature type="domain" description="Pre-nudix hydrolase" evidence="13">
    <location>
        <begin position="46"/>
        <end position="129"/>
    </location>
</feature>
<dbReference type="AlphaFoldDB" id="A0A8B7A9K1"/>
<evidence type="ECO:0000256" key="10">
    <source>
        <dbReference type="RuleBase" id="RU003476"/>
    </source>
</evidence>
<dbReference type="OrthoDB" id="447842at2759"/>
<evidence type="ECO:0000259" key="12">
    <source>
        <dbReference type="Pfam" id="PF00293"/>
    </source>
</evidence>
<evidence type="ECO:0000256" key="4">
    <source>
        <dbReference type="ARBA" id="ARBA00022490"/>
    </source>
</evidence>
<evidence type="ECO:0000256" key="11">
    <source>
        <dbReference type="RuleBase" id="RU368106"/>
    </source>
</evidence>
<gene>
    <name evidence="15" type="primary">NUDT6</name>
</gene>
<dbReference type="InterPro" id="IPR040618">
    <property type="entry name" value="Pre-Nudix"/>
</dbReference>
<evidence type="ECO:0000256" key="3">
    <source>
        <dbReference type="ARBA" id="ARBA00011407"/>
    </source>
</evidence>
<sequence length="323" mass="36342">MPRLLSWGCWRAALARARHPIFSAGHRGTSGGRSCARDPPAGVVELQGELDRFGGVSVSLAGLSSLDRLDAATFQRGLLAAIQQWRSEGRIAVWLHIPILQSRFIAPAASLGFSFHHAESDSSTLTLWLGEGPNRLPRYATHQVGVAGAVFDENTRKILIVQDRNKLKNMWKFPGGLSEPGEDIGDTAVREVFEETGIKSEFRSLLSIRQQHGNPGVFGKSDMYIICRLKPYSFTINFCQHECLRCEWIDLYDLVKTENTTPITSRVARLLLYGYKEGFDKIDLTMEEFPAVYTGLFYKLYHKKLPENYKTMIKNVPNSYLNV</sequence>
<comment type="similarity">
    <text evidence="2 10">Belongs to the Nudix hydrolase family.</text>
</comment>
<comment type="subunit">
    <text evidence="3 11">Monomer and homodimer.</text>
</comment>
<dbReference type="InterPro" id="IPR003293">
    <property type="entry name" value="Nudix_hydrolase6-like"/>
</dbReference>
<protein>
    <recommendedName>
        <fullName evidence="9 11">Nucleoside diphosphate-linked moiety X motif 6</fullName>
        <shortName evidence="11">Nudix motif 6</shortName>
        <ecNumber evidence="11">3.6.1.-</ecNumber>
    </recommendedName>
</protein>
<comment type="function">
    <text evidence="8 11">May contribute to the regulation of cell proliferation.</text>
</comment>
<dbReference type="Gene3D" id="3.40.630.30">
    <property type="match status" value="1"/>
</dbReference>
<evidence type="ECO:0000256" key="9">
    <source>
        <dbReference type="ARBA" id="ARBA00068898"/>
    </source>
</evidence>
<evidence type="ECO:0000259" key="13">
    <source>
        <dbReference type="Pfam" id="PF18290"/>
    </source>
</evidence>
<dbReference type="CTD" id="11162"/>
<dbReference type="RefSeq" id="XP_007944649.1">
    <property type="nucleotide sequence ID" value="XM_007946458.2"/>
</dbReference>
<dbReference type="PANTHER" id="PTHR13994">
    <property type="entry name" value="NUDIX HYDROLASE RELATED"/>
    <property type="match status" value="1"/>
</dbReference>
<dbReference type="FunFam" id="3.40.630.30:FF:000062">
    <property type="entry name" value="Nucleoside diphosphate-linked moiety X motif 6"/>
    <property type="match status" value="1"/>
</dbReference>
<dbReference type="GO" id="GO:0035529">
    <property type="term" value="F:NADH pyrophosphatase activity"/>
    <property type="evidence" value="ECO:0007669"/>
    <property type="project" value="TreeGrafter"/>
</dbReference>
<evidence type="ECO:0000256" key="8">
    <source>
        <dbReference type="ARBA" id="ARBA00057091"/>
    </source>
</evidence>
<dbReference type="EC" id="3.6.1.-" evidence="11"/>
<dbReference type="GO" id="GO:0047631">
    <property type="term" value="F:ADP-ribose diphosphatase activity"/>
    <property type="evidence" value="ECO:0007669"/>
    <property type="project" value="TreeGrafter"/>
</dbReference>
<dbReference type="PRINTS" id="PR00502">
    <property type="entry name" value="NUDIXFAMILY"/>
</dbReference>
<name>A0A8B7A9K1_ORYAF</name>
<evidence type="ECO:0000256" key="7">
    <source>
        <dbReference type="ARBA" id="ARBA00023242"/>
    </source>
</evidence>
<dbReference type="Pfam" id="PF00293">
    <property type="entry name" value="NUDIX"/>
    <property type="match status" value="1"/>
</dbReference>
<keyword evidence="6 11" id="KW-0496">Mitochondrion</keyword>
<evidence type="ECO:0000313" key="15">
    <source>
        <dbReference type="RefSeq" id="XP_007944649.1"/>
    </source>
</evidence>
<keyword evidence="7 11" id="KW-0539">Nucleus</keyword>
<dbReference type="Proteomes" id="UP000694850">
    <property type="component" value="Unplaced"/>
</dbReference>
<evidence type="ECO:0000256" key="2">
    <source>
        <dbReference type="ARBA" id="ARBA00005582"/>
    </source>
</evidence>
<dbReference type="Gene3D" id="3.90.79.10">
    <property type="entry name" value="Nucleoside Triphosphate Pyrophosphohydrolase"/>
    <property type="match status" value="1"/>
</dbReference>
<evidence type="ECO:0000313" key="14">
    <source>
        <dbReference type="Proteomes" id="UP000694850"/>
    </source>
</evidence>
<proteinExistence type="inferred from homology"/>
<dbReference type="PROSITE" id="PS00893">
    <property type="entry name" value="NUDIX_BOX"/>
    <property type="match status" value="1"/>
</dbReference>
<dbReference type="InterPro" id="IPR000086">
    <property type="entry name" value="NUDIX_hydrolase_dom"/>
</dbReference>
<dbReference type="FunFam" id="4.10.80.100:FF:000001">
    <property type="entry name" value="Nucleoside diphosphate-linked moiety X motif 6"/>
    <property type="match status" value="1"/>
</dbReference>
<reference evidence="15" key="1">
    <citation type="submission" date="2025-08" db="UniProtKB">
        <authorList>
            <consortium name="RefSeq"/>
        </authorList>
    </citation>
    <scope>IDENTIFICATION</scope>
</reference>
<evidence type="ECO:0000256" key="1">
    <source>
        <dbReference type="ARBA" id="ARBA00004123"/>
    </source>
</evidence>
<keyword evidence="4 11" id="KW-0963">Cytoplasm</keyword>
<dbReference type="Pfam" id="PF18290">
    <property type="entry name" value="Nudix_hydro"/>
    <property type="match status" value="1"/>
</dbReference>
<evidence type="ECO:0000256" key="6">
    <source>
        <dbReference type="ARBA" id="ARBA00023128"/>
    </source>
</evidence>